<dbReference type="STRING" id="1683.Bang102_000460"/>
<dbReference type="eggNOG" id="COG0589">
    <property type="taxonomic scope" value="Bacteria"/>
</dbReference>
<dbReference type="PATRIC" id="fig|518635.7.peg.1308"/>
<evidence type="ECO:0000256" key="2">
    <source>
        <dbReference type="SAM" id="MobiDB-lite"/>
    </source>
</evidence>
<comment type="similarity">
    <text evidence="1">Belongs to the universal stress protein A family.</text>
</comment>
<dbReference type="EMBL" id="ABYS02000010">
    <property type="protein sequence ID" value="EEP20536.1"/>
    <property type="molecule type" value="Genomic_DNA"/>
</dbReference>
<feature type="domain" description="UspA" evidence="3">
    <location>
        <begin position="40"/>
        <end position="177"/>
    </location>
</feature>
<sequence length="378" mass="40040">MVFPCSSNDIGKIELFLEVVTAHRGVVSNLKEVAMINDKAVLVGVDGSNASYKATWWAANYAKHAGLTLQIVCAYSLPSYAAVSFDATYTAMGDDNAAHADAQEILSKAKAIADEQGVEATTLIVTGDPASVFVELSRNYNLIVIGNRGKGGLAERLLGTTSSSLPAYAYCPIIVVPYTDDDGNLMHLNNTITKVAVGADESKWGVKALQIAADFAASWNAELEVISAVPEVKGVSSDDSVYDSYMDDLKTRVAPLQEKHPDLSVNCRIVPGSAVHTLTEASYSHDVVVVGSRGRGGFTGLLLGSISQGLLQHAVSPVYVVPRKYVEAAESRLDTVPGSPADVKPKPLDDISGVEEAPVSTASSEVVTEIEKTIDPKR</sequence>
<dbReference type="PANTHER" id="PTHR46268">
    <property type="entry name" value="STRESS RESPONSE PROTEIN NHAX"/>
    <property type="match status" value="1"/>
</dbReference>
<feature type="region of interest" description="Disordered" evidence="2">
    <location>
        <begin position="335"/>
        <end position="378"/>
    </location>
</feature>
<dbReference type="Proteomes" id="UP000006408">
    <property type="component" value="Unassembled WGS sequence"/>
</dbReference>
<dbReference type="Gene3D" id="3.40.50.620">
    <property type="entry name" value="HUPs"/>
    <property type="match status" value="2"/>
</dbReference>
<dbReference type="PANTHER" id="PTHR46268:SF6">
    <property type="entry name" value="UNIVERSAL STRESS PROTEIN UP12"/>
    <property type="match status" value="1"/>
</dbReference>
<dbReference type="PRINTS" id="PR01438">
    <property type="entry name" value="UNVRSLSTRESS"/>
</dbReference>
<gene>
    <name evidence="4" type="ORF">BIFANG_03466</name>
</gene>
<dbReference type="InterPro" id="IPR006015">
    <property type="entry name" value="Universal_stress_UspA"/>
</dbReference>
<evidence type="ECO:0000313" key="5">
    <source>
        <dbReference type="Proteomes" id="UP000006408"/>
    </source>
</evidence>
<organism evidence="4 5">
    <name type="scientific">Bifidobacterium angulatum DSM 20098 = JCM 7096</name>
    <dbReference type="NCBI Taxonomy" id="518635"/>
    <lineage>
        <taxon>Bacteria</taxon>
        <taxon>Bacillati</taxon>
        <taxon>Actinomycetota</taxon>
        <taxon>Actinomycetes</taxon>
        <taxon>Bifidobacteriales</taxon>
        <taxon>Bifidobacteriaceae</taxon>
        <taxon>Bifidobacterium</taxon>
    </lineage>
</organism>
<accession>C4FGJ3</accession>
<name>C4FGJ3_9BIFI</name>
<evidence type="ECO:0000313" key="4">
    <source>
        <dbReference type="EMBL" id="EEP20536.1"/>
    </source>
</evidence>
<evidence type="ECO:0000256" key="1">
    <source>
        <dbReference type="ARBA" id="ARBA00008791"/>
    </source>
</evidence>
<reference evidence="4" key="1">
    <citation type="submission" date="2009-04" db="EMBL/GenBank/DDBJ databases">
        <authorList>
            <person name="Weinstock G."/>
            <person name="Sodergren E."/>
            <person name="Clifton S."/>
            <person name="Fulton L."/>
            <person name="Fulton B."/>
            <person name="Courtney L."/>
            <person name="Fronick C."/>
            <person name="Harrison M."/>
            <person name="Strong C."/>
            <person name="Farmer C."/>
            <person name="Delahaunty K."/>
            <person name="Markovic C."/>
            <person name="Hall O."/>
            <person name="Minx P."/>
            <person name="Tomlinson C."/>
            <person name="Mitreva M."/>
            <person name="Nelson J."/>
            <person name="Hou S."/>
            <person name="Wollam A."/>
            <person name="Pepin K.H."/>
            <person name="Johnson M."/>
            <person name="Bhonagiri V."/>
            <person name="Nash W.E."/>
            <person name="Warren W."/>
            <person name="Chinwalla A."/>
            <person name="Mardis E.R."/>
            <person name="Wilson R.K."/>
        </authorList>
    </citation>
    <scope>NUCLEOTIDE SEQUENCE [LARGE SCALE GENOMIC DNA]</scope>
    <source>
        <strain evidence="4">DSM 20098</strain>
    </source>
</reference>
<comment type="caution">
    <text evidence="4">The sequence shown here is derived from an EMBL/GenBank/DDBJ whole genome shotgun (WGS) entry which is preliminary data.</text>
</comment>
<dbReference type="AlphaFoldDB" id="C4FGJ3"/>
<keyword evidence="5" id="KW-1185">Reference proteome</keyword>
<evidence type="ECO:0000259" key="3">
    <source>
        <dbReference type="Pfam" id="PF00582"/>
    </source>
</evidence>
<feature type="compositionally biased region" description="Basic and acidic residues" evidence="2">
    <location>
        <begin position="369"/>
        <end position="378"/>
    </location>
</feature>
<dbReference type="HOGENOM" id="CLU_049301_2_3_11"/>
<dbReference type="CDD" id="cd00293">
    <property type="entry name" value="USP-like"/>
    <property type="match status" value="1"/>
</dbReference>
<feature type="domain" description="UspA" evidence="3">
    <location>
        <begin position="193"/>
        <end position="322"/>
    </location>
</feature>
<dbReference type="InterPro" id="IPR014729">
    <property type="entry name" value="Rossmann-like_a/b/a_fold"/>
</dbReference>
<dbReference type="Pfam" id="PF00582">
    <property type="entry name" value="Usp"/>
    <property type="match status" value="2"/>
</dbReference>
<proteinExistence type="inferred from homology"/>
<dbReference type="InterPro" id="IPR006016">
    <property type="entry name" value="UspA"/>
</dbReference>
<protein>
    <submittedName>
        <fullName evidence="4">Universal stress family protein</fullName>
    </submittedName>
</protein>
<dbReference type="SUPFAM" id="SSF52402">
    <property type="entry name" value="Adenine nucleotide alpha hydrolases-like"/>
    <property type="match status" value="2"/>
</dbReference>